<feature type="region of interest" description="Disordered" evidence="2">
    <location>
        <begin position="429"/>
        <end position="465"/>
    </location>
</feature>
<evidence type="ECO:0000313" key="4">
    <source>
        <dbReference type="Proteomes" id="UP000541558"/>
    </source>
</evidence>
<reference evidence="3 4" key="1">
    <citation type="journal article" date="2020" name="ISME J.">
        <title>Uncovering the hidden diversity of litter-decomposition mechanisms in mushroom-forming fungi.</title>
        <authorList>
            <person name="Floudas D."/>
            <person name="Bentzer J."/>
            <person name="Ahren D."/>
            <person name="Johansson T."/>
            <person name="Persson P."/>
            <person name="Tunlid A."/>
        </authorList>
    </citation>
    <scope>NUCLEOTIDE SEQUENCE [LARGE SCALE GENOMIC DNA]</scope>
    <source>
        <strain evidence="3 4">CBS 175.51</strain>
    </source>
</reference>
<feature type="region of interest" description="Disordered" evidence="2">
    <location>
        <begin position="381"/>
        <end position="402"/>
    </location>
</feature>
<dbReference type="InterPro" id="IPR043129">
    <property type="entry name" value="ATPase_NBD"/>
</dbReference>
<dbReference type="OrthoDB" id="7340501at2759"/>
<dbReference type="PANTHER" id="PTHR11937">
    <property type="entry name" value="ACTIN"/>
    <property type="match status" value="1"/>
</dbReference>
<dbReference type="AlphaFoldDB" id="A0A8H5EVR5"/>
<dbReference type="Pfam" id="PF00022">
    <property type="entry name" value="Actin"/>
    <property type="match status" value="2"/>
</dbReference>
<evidence type="ECO:0000313" key="3">
    <source>
        <dbReference type="EMBL" id="KAF5314127.1"/>
    </source>
</evidence>
<evidence type="ECO:0000256" key="2">
    <source>
        <dbReference type="SAM" id="MobiDB-lite"/>
    </source>
</evidence>
<accession>A0A8H5EVR5</accession>
<feature type="compositionally biased region" description="Basic and acidic residues" evidence="2">
    <location>
        <begin position="429"/>
        <end position="448"/>
    </location>
</feature>
<comment type="caution">
    <text evidence="3">The sequence shown here is derived from an EMBL/GenBank/DDBJ whole genome shotgun (WGS) entry which is preliminary data.</text>
</comment>
<organism evidence="3 4">
    <name type="scientific">Ephemerocybe angulata</name>
    <dbReference type="NCBI Taxonomy" id="980116"/>
    <lineage>
        <taxon>Eukaryota</taxon>
        <taxon>Fungi</taxon>
        <taxon>Dikarya</taxon>
        <taxon>Basidiomycota</taxon>
        <taxon>Agaricomycotina</taxon>
        <taxon>Agaricomycetes</taxon>
        <taxon>Agaricomycetidae</taxon>
        <taxon>Agaricales</taxon>
        <taxon>Agaricineae</taxon>
        <taxon>Psathyrellaceae</taxon>
        <taxon>Ephemerocybe</taxon>
    </lineage>
</organism>
<name>A0A8H5EVR5_9AGAR</name>
<sequence>MDIDEPTPTVYTLPIPQLPGPPPPAEPYALHRDAHTPLVLDNGSTTLRWGFATSAVPFTGLNAVAKYKERRTNKPLLLFGEAIDAESGAKSQTRTPWEGDVLLNFDALENALDYAFVHLGIDTPTVNHPVIMSERICTPLHSRALTSELMFELYNVPSLTYCVDGIMSFYANHLPPPTAPFTSDGLVLSFNTHSTSVIPILKGKGIMSHVQRIPWGAAQSSEYLLKLIQLKYPSFPTRVTSAQTNWMYRTFCSFTPSYPTLLKSLSNPKTLLAHERIIQFPFLLPLSEEKSPSELLRLAEKRKEQGKKLQELAAKSRADKLVQKEADLEYLLDLRGESELTGKMSRKEWAARLSAEGFETEAALEDTIKKLDVYVKKARKKEAGEVDEPMEEPSFPLVDVPDEDLDEEGLKEKKKQKLLKSGWEFRVRARKEKEREREEREREAKREEEERETDLAGWSSKMRKEQETLMAKIKDRARRKTALTDRKSAAAQARMKNIANLAADDRVPKKKRKGGGEDMFGADDADWQIYRKINITAPSDDEEDDLTTLHEIERKLLTYDPTFTPSHTHASLTSLSSALLTSFRPPYPDTDPAGHARIHLSTERFRVPETYFAPSMAGTDTAGLGEVIANVLARFPEHEKASLVSNIFLTGAPSQVGGLREKLEATLRPILDPEMRMGIVQAADAGLDAWRGMAAYARTPEFGVNGVSRAEYDEWGGERVKRWWGGNRTGSS</sequence>
<evidence type="ECO:0008006" key="5">
    <source>
        <dbReference type="Google" id="ProtNLM"/>
    </source>
</evidence>
<dbReference type="InterPro" id="IPR004000">
    <property type="entry name" value="Actin"/>
</dbReference>
<dbReference type="Gene3D" id="3.30.420.40">
    <property type="match status" value="2"/>
</dbReference>
<keyword evidence="4" id="KW-1185">Reference proteome</keyword>
<protein>
    <recommendedName>
        <fullName evidence="5">Actin-like ATPase domain-containing protein</fullName>
    </recommendedName>
</protein>
<dbReference type="EMBL" id="JAACJK010000222">
    <property type="protein sequence ID" value="KAF5314127.1"/>
    <property type="molecule type" value="Genomic_DNA"/>
</dbReference>
<dbReference type="SMART" id="SM00268">
    <property type="entry name" value="ACTIN"/>
    <property type="match status" value="1"/>
</dbReference>
<evidence type="ECO:0000256" key="1">
    <source>
        <dbReference type="RuleBase" id="RU000487"/>
    </source>
</evidence>
<gene>
    <name evidence="3" type="ORF">D9611_006964</name>
</gene>
<dbReference type="SUPFAM" id="SSF53067">
    <property type="entry name" value="Actin-like ATPase domain"/>
    <property type="match status" value="2"/>
</dbReference>
<comment type="similarity">
    <text evidence="1">Belongs to the actin family.</text>
</comment>
<dbReference type="Proteomes" id="UP000541558">
    <property type="component" value="Unassembled WGS sequence"/>
</dbReference>
<proteinExistence type="inferred from homology"/>